<dbReference type="Proteomes" id="UP000294325">
    <property type="component" value="Chromosome"/>
</dbReference>
<dbReference type="SMART" id="SM00642">
    <property type="entry name" value="Aamy"/>
    <property type="match status" value="1"/>
</dbReference>
<evidence type="ECO:0000313" key="3">
    <source>
        <dbReference type="Proteomes" id="UP000294325"/>
    </source>
</evidence>
<proteinExistence type="predicted"/>
<dbReference type="EMBL" id="CP038033">
    <property type="protein sequence ID" value="QBQ56603.1"/>
    <property type="molecule type" value="Genomic_DNA"/>
</dbReference>
<accession>A0A4P7C259</accession>
<dbReference type="Pfam" id="PF22157">
    <property type="entry name" value="SupH-like_C"/>
    <property type="match status" value="1"/>
</dbReference>
<name>A0A4P7C259_9GAMM</name>
<dbReference type="AlphaFoldDB" id="A0A4P7C259"/>
<dbReference type="SUPFAM" id="SSF51445">
    <property type="entry name" value="(Trans)glycosidases"/>
    <property type="match status" value="1"/>
</dbReference>
<dbReference type="Gene3D" id="2.60.40.1180">
    <property type="entry name" value="Golgi alpha-mannosidase II"/>
    <property type="match status" value="1"/>
</dbReference>
<dbReference type="OrthoDB" id="9805159at2"/>
<organism evidence="2 3">
    <name type="scientific">Nitrosococcus wardiae</name>
    <dbReference type="NCBI Taxonomy" id="1814290"/>
    <lineage>
        <taxon>Bacteria</taxon>
        <taxon>Pseudomonadati</taxon>
        <taxon>Pseudomonadota</taxon>
        <taxon>Gammaproteobacteria</taxon>
        <taxon>Chromatiales</taxon>
        <taxon>Chromatiaceae</taxon>
        <taxon>Nitrosococcus</taxon>
    </lineage>
</organism>
<dbReference type="Pfam" id="PF00128">
    <property type="entry name" value="Alpha-amylase"/>
    <property type="match status" value="2"/>
</dbReference>
<dbReference type="GO" id="GO:0005975">
    <property type="term" value="P:carbohydrate metabolic process"/>
    <property type="evidence" value="ECO:0007669"/>
    <property type="project" value="InterPro"/>
</dbReference>
<protein>
    <submittedName>
        <fullName evidence="2">Trehalose synthase</fullName>
    </submittedName>
</protein>
<dbReference type="CDD" id="cd11334">
    <property type="entry name" value="AmyAc_TreS"/>
    <property type="match status" value="1"/>
</dbReference>
<dbReference type="InterPro" id="IPR054049">
    <property type="entry name" value="SupH-like_C"/>
</dbReference>
<gene>
    <name evidence="2" type="ORF">E3U44_15235</name>
</gene>
<dbReference type="InterPro" id="IPR045857">
    <property type="entry name" value="O16G_dom_2"/>
</dbReference>
<dbReference type="KEGG" id="nwr:E3U44_15235"/>
<evidence type="ECO:0000313" key="2">
    <source>
        <dbReference type="EMBL" id="QBQ56603.1"/>
    </source>
</evidence>
<dbReference type="InterPro" id="IPR017853">
    <property type="entry name" value="GH"/>
</dbReference>
<dbReference type="PANTHER" id="PTHR10357:SF219">
    <property type="entry name" value="MALTOSE ALPHA-D-GLUCOSYLTRANSFERASE"/>
    <property type="match status" value="1"/>
</dbReference>
<dbReference type="Gene3D" id="3.20.20.80">
    <property type="entry name" value="Glycosidases"/>
    <property type="match status" value="1"/>
</dbReference>
<feature type="domain" description="Glycosyl hydrolase family 13 catalytic" evidence="1">
    <location>
        <begin position="13"/>
        <end position="422"/>
    </location>
</feature>
<dbReference type="SUPFAM" id="SSF51011">
    <property type="entry name" value="Glycosyl hydrolase domain"/>
    <property type="match status" value="1"/>
</dbReference>
<dbReference type="PANTHER" id="PTHR10357">
    <property type="entry name" value="ALPHA-AMYLASE FAMILY MEMBER"/>
    <property type="match status" value="1"/>
</dbReference>
<sequence>MRDLWYKDAIVYCLDVDTYMDANGDGIGDFKGLAQRVDHIAGLGATCLWLLPFYPSPNRDDGYDVKDYYAVDPRLGTLGDFVEFIHYAHERGLRVIIDLVVNHTSDQHPWFQAARKDKDSPYRDYYVWSETKPADAEEGVVFPGRQEAIWTYDEEAEAYYFHRFYKHQPDLNIANPAVREEIRKIMGFWLQLGISGFRVDAAPFLIELKGIQNATVKDPYNYLREFREFLQWRRGDAILLAEANVAMDKVPSYFGDGTKLHMLFNFLLNQYLFLALTRKQAAPLIEGLHKLPPLPHTGQWANFLRNHDELNLGRLSKAQREEIFQALAPEKRMQIYGRGIRRRLPPMFDGDQKRIRLAYSLMFSLPGTPVLRYGEEIGMGDDLSLSDRNSVRTPMQWSNEKNGGFSSAPEENLIRPVIKNSQYGYEQLNMIRQEYDPDSLLNWIERLMHTRKENPEFGFGHCRIAKTGDPAVFAHTCEWEEGIVLAVHNLSDQPRTVTLDLSDYKANQLLDILGDHKYSSITNGAPRIELQGYGFRWFQLKNK</sequence>
<dbReference type="Gene3D" id="3.90.400.10">
    <property type="entry name" value="Oligo-1,6-glucosidase, Domain 2"/>
    <property type="match status" value="1"/>
</dbReference>
<dbReference type="InterPro" id="IPR013780">
    <property type="entry name" value="Glyco_hydro_b"/>
</dbReference>
<dbReference type="InterPro" id="IPR006047">
    <property type="entry name" value="GH13_cat_dom"/>
</dbReference>
<reference evidence="2 3" key="1">
    <citation type="submission" date="2019-03" db="EMBL/GenBank/DDBJ databases">
        <title>The genome sequence of Nitrosococcus wardiae strain D1FHST reveals the archetypal metabolic capacity of ammonia-oxidizing Gammaproteobacteria.</title>
        <authorList>
            <person name="Wang L."/>
            <person name="Lim C.K."/>
            <person name="Hanson T.E."/>
            <person name="Dang H."/>
            <person name="Klotz M.G."/>
        </authorList>
    </citation>
    <scope>NUCLEOTIDE SEQUENCE [LARGE SCALE GENOMIC DNA]</scope>
    <source>
        <strain evidence="2 3">D1FHS</strain>
    </source>
</reference>
<evidence type="ECO:0000259" key="1">
    <source>
        <dbReference type="SMART" id="SM00642"/>
    </source>
</evidence>
<keyword evidence="3" id="KW-1185">Reference proteome</keyword>